<dbReference type="KEGG" id="kma:B9H00_05565"/>
<accession>A0A240UNG8</accession>
<dbReference type="SUPFAM" id="SSF46785">
    <property type="entry name" value="Winged helix' DNA-binding domain"/>
    <property type="match status" value="1"/>
</dbReference>
<organism evidence="1 2">
    <name type="scientific">Kushneria marisflavi</name>
    <dbReference type="NCBI Taxonomy" id="157779"/>
    <lineage>
        <taxon>Bacteria</taxon>
        <taxon>Pseudomonadati</taxon>
        <taxon>Pseudomonadota</taxon>
        <taxon>Gammaproteobacteria</taxon>
        <taxon>Oceanospirillales</taxon>
        <taxon>Halomonadaceae</taxon>
        <taxon>Kushneria</taxon>
    </lineage>
</organism>
<dbReference type="InterPro" id="IPR036390">
    <property type="entry name" value="WH_DNA-bd_sf"/>
</dbReference>
<evidence type="ECO:0000313" key="1">
    <source>
        <dbReference type="EMBL" id="ART62582.1"/>
    </source>
</evidence>
<protein>
    <submittedName>
        <fullName evidence="1">Uncharacterized protein</fullName>
    </submittedName>
</protein>
<proteinExistence type="predicted"/>
<reference evidence="1 2" key="1">
    <citation type="submission" date="2017-05" db="EMBL/GenBank/DDBJ databases">
        <authorList>
            <person name="Song R."/>
            <person name="Chenine A.L."/>
            <person name="Ruprecht R.M."/>
        </authorList>
    </citation>
    <scope>NUCLEOTIDE SEQUENCE [LARGE SCALE GENOMIC DNA]</scope>
    <source>
        <strain evidence="1">SW32</strain>
    </source>
</reference>
<evidence type="ECO:0000313" key="2">
    <source>
        <dbReference type="Proteomes" id="UP000194457"/>
    </source>
</evidence>
<dbReference type="InterPro" id="IPR036388">
    <property type="entry name" value="WH-like_DNA-bd_sf"/>
</dbReference>
<dbReference type="Proteomes" id="UP000194457">
    <property type="component" value="Chromosome"/>
</dbReference>
<name>A0A240UNG8_9GAMM</name>
<dbReference type="RefSeq" id="WP_086899812.1">
    <property type="nucleotide sequence ID" value="NZ_CP021358.1"/>
</dbReference>
<dbReference type="EMBL" id="CP021358">
    <property type="protein sequence ID" value="ART62582.1"/>
    <property type="molecule type" value="Genomic_DNA"/>
</dbReference>
<keyword evidence="2" id="KW-1185">Reference proteome</keyword>
<dbReference type="Gene3D" id="1.10.10.10">
    <property type="entry name" value="Winged helix-like DNA-binding domain superfamily/Winged helix DNA-binding domain"/>
    <property type="match status" value="1"/>
</dbReference>
<gene>
    <name evidence="1" type="ORF">B9H00_05565</name>
</gene>
<dbReference type="AlphaFoldDB" id="A0A240UNG8"/>
<sequence length="100" mass="10812">MTPESLTCDQLVHLERLMQRHPELDGLEALLLASLEEGAQAGQTRLDSGRLSRRFDVAHALVRRAAASLEAHGLIEMTDHRGAGPGVWLAIADECAIAGF</sequence>